<organism evidence="2 3">
    <name type="scientific">Streptomyces lutosisoli</name>
    <dbReference type="NCBI Taxonomy" id="2665721"/>
    <lineage>
        <taxon>Bacteria</taxon>
        <taxon>Bacillati</taxon>
        <taxon>Actinomycetota</taxon>
        <taxon>Actinomycetes</taxon>
        <taxon>Kitasatosporales</taxon>
        <taxon>Streptomycetaceae</taxon>
        <taxon>Streptomyces</taxon>
    </lineage>
</organism>
<evidence type="ECO:0000313" key="2">
    <source>
        <dbReference type="EMBL" id="MFD0289784.1"/>
    </source>
</evidence>
<dbReference type="EMBL" id="JBHTEC010000011">
    <property type="protein sequence ID" value="MFD0289784.1"/>
    <property type="molecule type" value="Genomic_DNA"/>
</dbReference>
<dbReference type="Proteomes" id="UP001596957">
    <property type="component" value="Unassembled WGS sequence"/>
</dbReference>
<evidence type="ECO:0000313" key="3">
    <source>
        <dbReference type="Proteomes" id="UP001596957"/>
    </source>
</evidence>
<sequence>MPWKTQAVLRPLPRKRSAPPYERVRLAAGALAARVNAARRAERLGSRPYAVAVPAASRSHPRPFHTGRRAGRLLEQESGVDVDTVEQSRRTFEAAARLQDGMRERAVARGPRPQPAPVTASPPHTQQPGVQHTPGRTAGGVA</sequence>
<feature type="region of interest" description="Disordered" evidence="1">
    <location>
        <begin position="53"/>
        <end position="72"/>
    </location>
</feature>
<keyword evidence="3" id="KW-1185">Reference proteome</keyword>
<accession>A0ABW2W478</accession>
<name>A0ABW2W478_9ACTN</name>
<comment type="caution">
    <text evidence="2">The sequence shown here is derived from an EMBL/GenBank/DDBJ whole genome shotgun (WGS) entry which is preliminary data.</text>
</comment>
<reference evidence="3" key="1">
    <citation type="journal article" date="2019" name="Int. J. Syst. Evol. Microbiol.">
        <title>The Global Catalogue of Microorganisms (GCM) 10K type strain sequencing project: providing services to taxonomists for standard genome sequencing and annotation.</title>
        <authorList>
            <consortium name="The Broad Institute Genomics Platform"/>
            <consortium name="The Broad Institute Genome Sequencing Center for Infectious Disease"/>
            <person name="Wu L."/>
            <person name="Ma J."/>
        </authorList>
    </citation>
    <scope>NUCLEOTIDE SEQUENCE [LARGE SCALE GENOMIC DNA]</scope>
    <source>
        <strain evidence="3">CGMCC 4.7198</strain>
    </source>
</reference>
<evidence type="ECO:0000256" key="1">
    <source>
        <dbReference type="SAM" id="MobiDB-lite"/>
    </source>
</evidence>
<feature type="compositionally biased region" description="Basic residues" evidence="1">
    <location>
        <begin position="59"/>
        <end position="71"/>
    </location>
</feature>
<proteinExistence type="predicted"/>
<gene>
    <name evidence="2" type="ORF">ACFQZP_51090</name>
</gene>
<feature type="region of interest" description="Disordered" evidence="1">
    <location>
        <begin position="99"/>
        <end position="142"/>
    </location>
</feature>
<protein>
    <submittedName>
        <fullName evidence="2">Uncharacterized protein</fullName>
    </submittedName>
</protein>
<dbReference type="RefSeq" id="WP_381263351.1">
    <property type="nucleotide sequence ID" value="NZ_JBHTBI010000076.1"/>
</dbReference>